<name>A0A2S2QNV1_9HEMI</name>
<feature type="compositionally biased region" description="Basic and acidic residues" evidence="1">
    <location>
        <begin position="29"/>
        <end position="46"/>
    </location>
</feature>
<reference evidence="2" key="1">
    <citation type="submission" date="2018-04" db="EMBL/GenBank/DDBJ databases">
        <title>Transcriptome assembly of Sipha flava.</title>
        <authorList>
            <person name="Scully E.D."/>
            <person name="Geib S.M."/>
            <person name="Palmer N.A."/>
            <person name="Koch K."/>
            <person name="Bradshaw J."/>
            <person name="Heng-Moss T."/>
            <person name="Sarath G."/>
        </authorList>
    </citation>
    <scope>NUCLEOTIDE SEQUENCE</scope>
</reference>
<gene>
    <name evidence="2" type="ORF">g.153203</name>
</gene>
<feature type="region of interest" description="Disordered" evidence="1">
    <location>
        <begin position="26"/>
        <end position="49"/>
    </location>
</feature>
<evidence type="ECO:0000256" key="1">
    <source>
        <dbReference type="SAM" id="MobiDB-lite"/>
    </source>
</evidence>
<accession>A0A2S2QNV1</accession>
<protein>
    <submittedName>
        <fullName evidence="2">Uncharacterized protein</fullName>
    </submittedName>
</protein>
<evidence type="ECO:0000313" key="2">
    <source>
        <dbReference type="EMBL" id="MBY79407.1"/>
    </source>
</evidence>
<dbReference type="OrthoDB" id="6627303at2759"/>
<proteinExistence type="predicted"/>
<sequence length="115" mass="13241">MPPSMHILMHGSIVIQYALLPIGQLSKKRKEESRNKDYSNFRENNTRKMSRISTNTELMHALLISSDPVIFSERKILKSPTTELTTEVKNILIINYEETEEDSQISIENSESDSE</sequence>
<dbReference type="EMBL" id="GGMS01010204">
    <property type="protein sequence ID" value="MBY79407.1"/>
    <property type="molecule type" value="Transcribed_RNA"/>
</dbReference>
<dbReference type="AlphaFoldDB" id="A0A2S2QNV1"/>
<organism evidence="2">
    <name type="scientific">Sipha flava</name>
    <name type="common">yellow sugarcane aphid</name>
    <dbReference type="NCBI Taxonomy" id="143950"/>
    <lineage>
        <taxon>Eukaryota</taxon>
        <taxon>Metazoa</taxon>
        <taxon>Ecdysozoa</taxon>
        <taxon>Arthropoda</taxon>
        <taxon>Hexapoda</taxon>
        <taxon>Insecta</taxon>
        <taxon>Pterygota</taxon>
        <taxon>Neoptera</taxon>
        <taxon>Paraneoptera</taxon>
        <taxon>Hemiptera</taxon>
        <taxon>Sternorrhyncha</taxon>
        <taxon>Aphidomorpha</taxon>
        <taxon>Aphidoidea</taxon>
        <taxon>Aphididae</taxon>
        <taxon>Sipha</taxon>
    </lineage>
</organism>